<evidence type="ECO:0000313" key="2">
    <source>
        <dbReference type="Proteomes" id="UP000276133"/>
    </source>
</evidence>
<organism evidence="1 2">
    <name type="scientific">Brachionus plicatilis</name>
    <name type="common">Marine rotifer</name>
    <name type="synonym">Brachionus muelleri</name>
    <dbReference type="NCBI Taxonomy" id="10195"/>
    <lineage>
        <taxon>Eukaryota</taxon>
        <taxon>Metazoa</taxon>
        <taxon>Spiralia</taxon>
        <taxon>Gnathifera</taxon>
        <taxon>Rotifera</taxon>
        <taxon>Eurotatoria</taxon>
        <taxon>Monogononta</taxon>
        <taxon>Pseudotrocha</taxon>
        <taxon>Ploima</taxon>
        <taxon>Brachionidae</taxon>
        <taxon>Brachionus</taxon>
    </lineage>
</organism>
<accession>A0A3M7PQV4</accession>
<dbReference type="Proteomes" id="UP000276133">
    <property type="component" value="Unassembled WGS sequence"/>
</dbReference>
<dbReference type="EMBL" id="REGN01009283">
    <property type="protein sequence ID" value="RNA01537.1"/>
    <property type="molecule type" value="Genomic_DNA"/>
</dbReference>
<sequence>MHNAEFNKERASRDELYKQMWACLRKSLSAIFSQANVYFVFGRLTVFQLAGHFTFVEQPPHGLLKFGRPFHGRSVSWPTVPAKPQTAYAAWQARGYDVLLLHQNH</sequence>
<comment type="caution">
    <text evidence="1">The sequence shown here is derived from an EMBL/GenBank/DDBJ whole genome shotgun (WGS) entry which is preliminary data.</text>
</comment>
<dbReference type="AlphaFoldDB" id="A0A3M7PQV4"/>
<gene>
    <name evidence="1" type="ORF">BpHYR1_005502</name>
</gene>
<evidence type="ECO:0000313" key="1">
    <source>
        <dbReference type="EMBL" id="RNA01537.1"/>
    </source>
</evidence>
<protein>
    <submittedName>
        <fullName evidence="1">Uncharacterized protein</fullName>
    </submittedName>
</protein>
<proteinExistence type="predicted"/>
<name>A0A3M7PQV4_BRAPC</name>
<reference evidence="1 2" key="1">
    <citation type="journal article" date="2018" name="Sci. Rep.">
        <title>Genomic signatures of local adaptation to the degree of environmental predictability in rotifers.</title>
        <authorList>
            <person name="Franch-Gras L."/>
            <person name="Hahn C."/>
            <person name="Garcia-Roger E.M."/>
            <person name="Carmona M.J."/>
            <person name="Serra M."/>
            <person name="Gomez A."/>
        </authorList>
    </citation>
    <scope>NUCLEOTIDE SEQUENCE [LARGE SCALE GENOMIC DNA]</scope>
    <source>
        <strain evidence="1">HYR1</strain>
    </source>
</reference>
<keyword evidence="2" id="KW-1185">Reference proteome</keyword>